<dbReference type="Proteomes" id="UP001165960">
    <property type="component" value="Unassembled WGS sequence"/>
</dbReference>
<comment type="caution">
    <text evidence="1">The sequence shown here is derived from an EMBL/GenBank/DDBJ whole genome shotgun (WGS) entry which is preliminary data.</text>
</comment>
<organism evidence="1 2">
    <name type="scientific">Entomophthora muscae</name>
    <dbReference type="NCBI Taxonomy" id="34485"/>
    <lineage>
        <taxon>Eukaryota</taxon>
        <taxon>Fungi</taxon>
        <taxon>Fungi incertae sedis</taxon>
        <taxon>Zoopagomycota</taxon>
        <taxon>Entomophthoromycotina</taxon>
        <taxon>Entomophthoromycetes</taxon>
        <taxon>Entomophthorales</taxon>
        <taxon>Entomophthoraceae</taxon>
        <taxon>Entomophthora</taxon>
    </lineage>
</organism>
<evidence type="ECO:0000313" key="2">
    <source>
        <dbReference type="Proteomes" id="UP001165960"/>
    </source>
</evidence>
<keyword evidence="2" id="KW-1185">Reference proteome</keyword>
<dbReference type="EMBL" id="QTSX02005749">
    <property type="protein sequence ID" value="KAJ9058013.1"/>
    <property type="molecule type" value="Genomic_DNA"/>
</dbReference>
<reference evidence="1" key="1">
    <citation type="submission" date="2022-04" db="EMBL/GenBank/DDBJ databases">
        <title>Genome of the entomopathogenic fungus Entomophthora muscae.</title>
        <authorList>
            <person name="Elya C."/>
            <person name="Lovett B.R."/>
            <person name="Lee E."/>
            <person name="Macias A.M."/>
            <person name="Hajek A.E."/>
            <person name="De Bivort B.L."/>
            <person name="Kasson M.T."/>
            <person name="De Fine Licht H.H."/>
            <person name="Stajich J.E."/>
        </authorList>
    </citation>
    <scope>NUCLEOTIDE SEQUENCE</scope>
    <source>
        <strain evidence="1">Berkeley</strain>
    </source>
</reference>
<name>A0ACC2S6X7_9FUNG</name>
<accession>A0ACC2S6X7</accession>
<protein>
    <submittedName>
        <fullName evidence="1">Uncharacterized protein</fullName>
    </submittedName>
</protein>
<sequence>MEINSLDFVLYFAGTMAFVVLVVLVCVFAIRRHELQRQQLRLLNLENGPMVKHVKDRRHNPLSVIPQPPPQAHLVDDYPFKQPPTSTHYMHSASPSSCAMGEFK</sequence>
<evidence type="ECO:0000313" key="1">
    <source>
        <dbReference type="EMBL" id="KAJ9058013.1"/>
    </source>
</evidence>
<proteinExistence type="predicted"/>
<gene>
    <name evidence="1" type="ORF">DSO57_1016857</name>
</gene>